<dbReference type="Proteomes" id="UP000053477">
    <property type="component" value="Unassembled WGS sequence"/>
</dbReference>
<evidence type="ECO:0000313" key="2">
    <source>
        <dbReference type="Proteomes" id="UP000053477"/>
    </source>
</evidence>
<dbReference type="AlphaFoldDB" id="A0A0H2RRC6"/>
<reference evidence="1 2" key="1">
    <citation type="submission" date="2015-04" db="EMBL/GenBank/DDBJ databases">
        <title>Complete genome sequence of Schizopora paradoxa KUC8140, a cosmopolitan wood degrader in East Asia.</title>
        <authorList>
            <consortium name="DOE Joint Genome Institute"/>
            <person name="Min B."/>
            <person name="Park H."/>
            <person name="Jang Y."/>
            <person name="Kim J.-J."/>
            <person name="Kim K.H."/>
            <person name="Pangilinan J."/>
            <person name="Lipzen A."/>
            <person name="Riley R."/>
            <person name="Grigoriev I.V."/>
            <person name="Spatafora J.W."/>
            <person name="Choi I.-G."/>
        </authorList>
    </citation>
    <scope>NUCLEOTIDE SEQUENCE [LARGE SCALE GENOMIC DNA]</scope>
    <source>
        <strain evidence="1 2">KUC8140</strain>
    </source>
</reference>
<organism evidence="1 2">
    <name type="scientific">Schizopora paradoxa</name>
    <dbReference type="NCBI Taxonomy" id="27342"/>
    <lineage>
        <taxon>Eukaryota</taxon>
        <taxon>Fungi</taxon>
        <taxon>Dikarya</taxon>
        <taxon>Basidiomycota</taxon>
        <taxon>Agaricomycotina</taxon>
        <taxon>Agaricomycetes</taxon>
        <taxon>Hymenochaetales</taxon>
        <taxon>Schizoporaceae</taxon>
        <taxon>Schizopora</taxon>
    </lineage>
</organism>
<protein>
    <submittedName>
        <fullName evidence="1">Uncharacterized protein</fullName>
    </submittedName>
</protein>
<gene>
    <name evidence="1" type="ORF">SCHPADRAFT_891131</name>
</gene>
<accession>A0A0H2RRC6</accession>
<name>A0A0H2RRC6_9AGAM</name>
<sequence>MASSTLFDRPLPVGLTIRSAAAEREAFKGDRVGRGREGNVCLGWAREGRGPWTSSSEEGAGRRGILNANVLREVGSEFTGAEVIRYDVSDDKTWGEASITHAFRYASKMPPMKTEIYHLKIEV</sequence>
<dbReference type="EMBL" id="KQ085987">
    <property type="protein sequence ID" value="KLO12008.1"/>
    <property type="molecule type" value="Genomic_DNA"/>
</dbReference>
<proteinExistence type="predicted"/>
<keyword evidence="2" id="KW-1185">Reference proteome</keyword>
<evidence type="ECO:0000313" key="1">
    <source>
        <dbReference type="EMBL" id="KLO12008.1"/>
    </source>
</evidence>
<dbReference type="InParanoid" id="A0A0H2RRC6"/>